<gene>
    <name evidence="1" type="ORF">KIN20_014089</name>
</gene>
<proteinExistence type="predicted"/>
<dbReference type="AlphaFoldDB" id="A0AAD5QLG0"/>
<protein>
    <submittedName>
        <fullName evidence="1">Uncharacterized protein</fullName>
    </submittedName>
</protein>
<dbReference type="Proteomes" id="UP001196413">
    <property type="component" value="Unassembled WGS sequence"/>
</dbReference>
<organism evidence="1 2">
    <name type="scientific">Parelaphostrongylus tenuis</name>
    <name type="common">Meningeal worm</name>
    <dbReference type="NCBI Taxonomy" id="148309"/>
    <lineage>
        <taxon>Eukaryota</taxon>
        <taxon>Metazoa</taxon>
        <taxon>Ecdysozoa</taxon>
        <taxon>Nematoda</taxon>
        <taxon>Chromadorea</taxon>
        <taxon>Rhabditida</taxon>
        <taxon>Rhabditina</taxon>
        <taxon>Rhabditomorpha</taxon>
        <taxon>Strongyloidea</taxon>
        <taxon>Metastrongylidae</taxon>
        <taxon>Parelaphostrongylus</taxon>
    </lineage>
</organism>
<reference evidence="1" key="1">
    <citation type="submission" date="2021-06" db="EMBL/GenBank/DDBJ databases">
        <title>Parelaphostrongylus tenuis whole genome reference sequence.</title>
        <authorList>
            <person name="Garwood T.J."/>
            <person name="Larsen P.A."/>
            <person name="Fountain-Jones N.M."/>
            <person name="Garbe J.R."/>
            <person name="Macchietto M.G."/>
            <person name="Kania S.A."/>
            <person name="Gerhold R.W."/>
            <person name="Richards J.E."/>
            <person name="Wolf T.M."/>
        </authorList>
    </citation>
    <scope>NUCLEOTIDE SEQUENCE</scope>
    <source>
        <strain evidence="1">MNPRO001-30</strain>
        <tissue evidence="1">Meninges</tissue>
    </source>
</reference>
<sequence>MAKRQFGMRKMAGGQGDEQQIISVLDALESQGSSTLMPDGVISDISSQLDINITYEPMLCQKVHLDLTKDTVDEKTPQNCIIVGNTVTEICDSIADWQMLCDTQTGVKAVPNKHLLISGTLSIQFPFPFTIFFRKEKEILVDNKHHHG</sequence>
<keyword evidence="2" id="KW-1185">Reference proteome</keyword>
<name>A0AAD5QLG0_PARTN</name>
<comment type="caution">
    <text evidence="1">The sequence shown here is derived from an EMBL/GenBank/DDBJ whole genome shotgun (WGS) entry which is preliminary data.</text>
</comment>
<dbReference type="EMBL" id="JAHQIW010002796">
    <property type="protein sequence ID" value="KAJ1356383.1"/>
    <property type="molecule type" value="Genomic_DNA"/>
</dbReference>
<accession>A0AAD5QLG0</accession>
<evidence type="ECO:0000313" key="2">
    <source>
        <dbReference type="Proteomes" id="UP001196413"/>
    </source>
</evidence>
<evidence type="ECO:0000313" key="1">
    <source>
        <dbReference type="EMBL" id="KAJ1356383.1"/>
    </source>
</evidence>